<dbReference type="AlphaFoldDB" id="A0A6I1MSY3"/>
<dbReference type="PANTHER" id="PTHR30040:SF2">
    <property type="entry name" value="FAD:PROTEIN FMN TRANSFERASE"/>
    <property type="match status" value="1"/>
</dbReference>
<name>A0A6I1MSY3_9CLOT</name>
<proteinExistence type="inferred from homology"/>
<evidence type="ECO:0000256" key="1">
    <source>
        <dbReference type="ARBA" id="ARBA00011955"/>
    </source>
</evidence>
<keyword evidence="6 10" id="KW-0274">FAD</keyword>
<feature type="binding site" evidence="11">
    <location>
        <position position="291"/>
    </location>
    <ligand>
        <name>Mg(2+)</name>
        <dbReference type="ChEBI" id="CHEBI:18420"/>
    </ligand>
</feature>
<gene>
    <name evidence="12" type="ORF">GBZ86_06155</name>
</gene>
<evidence type="ECO:0000313" key="12">
    <source>
        <dbReference type="EMBL" id="MPQ43339.1"/>
    </source>
</evidence>
<evidence type="ECO:0000256" key="3">
    <source>
        <dbReference type="ARBA" id="ARBA00022630"/>
    </source>
</evidence>
<feature type="binding site" evidence="11">
    <location>
        <position position="295"/>
    </location>
    <ligand>
        <name>Mg(2+)</name>
        <dbReference type="ChEBI" id="CHEBI:18420"/>
    </ligand>
</feature>
<keyword evidence="13" id="KW-1185">Reference proteome</keyword>
<dbReference type="GO" id="GO:0016740">
    <property type="term" value="F:transferase activity"/>
    <property type="evidence" value="ECO:0007669"/>
    <property type="project" value="UniProtKB-UniRule"/>
</dbReference>
<comment type="caution">
    <text evidence="12">The sequence shown here is derived from an EMBL/GenBank/DDBJ whole genome shotgun (WGS) entry which is preliminary data.</text>
</comment>
<dbReference type="EC" id="2.7.1.180" evidence="1 10"/>
<keyword evidence="3 10" id="KW-0285">Flavoprotein</keyword>
<evidence type="ECO:0000256" key="10">
    <source>
        <dbReference type="PIRNR" id="PIRNR006268"/>
    </source>
</evidence>
<evidence type="ECO:0000256" key="6">
    <source>
        <dbReference type="ARBA" id="ARBA00022827"/>
    </source>
</evidence>
<comment type="similarity">
    <text evidence="10">Belongs to the ApbE family.</text>
</comment>
<dbReference type="PANTHER" id="PTHR30040">
    <property type="entry name" value="THIAMINE BIOSYNTHESIS LIPOPROTEIN APBE"/>
    <property type="match status" value="1"/>
</dbReference>
<reference evidence="12 13" key="1">
    <citation type="submission" date="2019-10" db="EMBL/GenBank/DDBJ databases">
        <title>The Genome Sequence of Clostridium tarantellae Isolated from Fish Brain.</title>
        <authorList>
            <person name="Bano L."/>
            <person name="Kiel M."/>
            <person name="Sales G."/>
            <person name="Doxey A.C."/>
            <person name="Mansfield M.J."/>
            <person name="Schiavone M."/>
            <person name="Rossetto O."/>
            <person name="Pirazzini M."/>
            <person name="Dobrindt U."/>
            <person name="Montecucco C."/>
        </authorList>
    </citation>
    <scope>NUCLEOTIDE SEQUENCE [LARGE SCALE GENOMIC DNA]</scope>
    <source>
        <strain evidence="12 13">DSM 3997</strain>
    </source>
</reference>
<evidence type="ECO:0000256" key="5">
    <source>
        <dbReference type="ARBA" id="ARBA00022723"/>
    </source>
</evidence>
<organism evidence="12 13">
    <name type="scientific">Clostridium tarantellae</name>
    <dbReference type="NCBI Taxonomy" id="39493"/>
    <lineage>
        <taxon>Bacteria</taxon>
        <taxon>Bacillati</taxon>
        <taxon>Bacillota</taxon>
        <taxon>Clostridia</taxon>
        <taxon>Eubacteriales</taxon>
        <taxon>Clostridiaceae</taxon>
        <taxon>Clostridium</taxon>
    </lineage>
</organism>
<dbReference type="GO" id="GO:0046872">
    <property type="term" value="F:metal ion binding"/>
    <property type="evidence" value="ECO:0007669"/>
    <property type="project" value="UniProtKB-UniRule"/>
</dbReference>
<dbReference type="InterPro" id="IPR024932">
    <property type="entry name" value="ApbE"/>
</dbReference>
<evidence type="ECO:0000256" key="2">
    <source>
        <dbReference type="ARBA" id="ARBA00016337"/>
    </source>
</evidence>
<evidence type="ECO:0000256" key="4">
    <source>
        <dbReference type="ARBA" id="ARBA00022679"/>
    </source>
</evidence>
<evidence type="ECO:0000256" key="8">
    <source>
        <dbReference type="ARBA" id="ARBA00031306"/>
    </source>
</evidence>
<protein>
    <recommendedName>
        <fullName evidence="2 10">FAD:protein FMN transferase</fullName>
        <ecNumber evidence="1 10">2.7.1.180</ecNumber>
    </recommendedName>
    <alternativeName>
        <fullName evidence="8 10">Flavin transferase</fullName>
    </alternativeName>
</protein>
<keyword evidence="5 10" id="KW-0479">Metal-binding</keyword>
<evidence type="ECO:0000256" key="9">
    <source>
        <dbReference type="ARBA" id="ARBA00048540"/>
    </source>
</evidence>
<evidence type="ECO:0000256" key="7">
    <source>
        <dbReference type="ARBA" id="ARBA00022842"/>
    </source>
</evidence>
<comment type="catalytic activity">
    <reaction evidence="9 10">
        <text>L-threonyl-[protein] + FAD = FMN-L-threonyl-[protein] + AMP + H(+)</text>
        <dbReference type="Rhea" id="RHEA:36847"/>
        <dbReference type="Rhea" id="RHEA-COMP:11060"/>
        <dbReference type="Rhea" id="RHEA-COMP:11061"/>
        <dbReference type="ChEBI" id="CHEBI:15378"/>
        <dbReference type="ChEBI" id="CHEBI:30013"/>
        <dbReference type="ChEBI" id="CHEBI:57692"/>
        <dbReference type="ChEBI" id="CHEBI:74257"/>
        <dbReference type="ChEBI" id="CHEBI:456215"/>
        <dbReference type="EC" id="2.7.1.180"/>
    </reaction>
</comment>
<evidence type="ECO:0000313" key="13">
    <source>
        <dbReference type="Proteomes" id="UP000430345"/>
    </source>
</evidence>
<accession>A0A6I1MSY3</accession>
<dbReference type="EMBL" id="WHJC01000059">
    <property type="protein sequence ID" value="MPQ43339.1"/>
    <property type="molecule type" value="Genomic_DNA"/>
</dbReference>
<evidence type="ECO:0000256" key="11">
    <source>
        <dbReference type="PIRSR" id="PIRSR006268-2"/>
    </source>
</evidence>
<dbReference type="Proteomes" id="UP000430345">
    <property type="component" value="Unassembled WGS sequence"/>
</dbReference>
<feature type="binding site" evidence="11">
    <location>
        <position position="178"/>
    </location>
    <ligand>
        <name>Mg(2+)</name>
        <dbReference type="ChEBI" id="CHEBI:18420"/>
    </ligand>
</feature>
<keyword evidence="7 10" id="KW-0460">Magnesium</keyword>
<comment type="cofactor">
    <cofactor evidence="11">
        <name>Mg(2+)</name>
        <dbReference type="ChEBI" id="CHEBI:18420"/>
    </cofactor>
    <cofactor evidence="11">
        <name>Mn(2+)</name>
        <dbReference type="ChEBI" id="CHEBI:29035"/>
    </cofactor>
    <text evidence="11">Magnesium. Can also use manganese.</text>
</comment>
<dbReference type="PIRSF" id="PIRSF006268">
    <property type="entry name" value="ApbE"/>
    <property type="match status" value="1"/>
</dbReference>
<sequence>MKNKIIITVFSIMLIILVIFAFEKITVEKKNFNKQTPISKQGFYLDTIIDIKIFDKSNEDILQKAFQLCDYYENIFSRTKKGSEIYNLNKSGISGLKVSDETLEVIKKGIYYSEKSNGSFDITIAPISNLWNFNNEEHYVPNEDEIKVNLEKVNYKDIEINGNVIRFKKDGMAIDLGAIAKGYIADKIKELLKKEGVKSAIINLGGNVLCVGKKNSEDFKVGIQKPFKDRGETIDAVSIDDKSVVSSGIYERFFEKEGKLYHHILNTKTGYPMDNYLEQVTIISKKSIDGDALSTVCFSEGIKKGMELINSLDNIEALFVDKDGNVYESNNWNTYIE</sequence>
<keyword evidence="4 10" id="KW-0808">Transferase</keyword>
<dbReference type="Pfam" id="PF02424">
    <property type="entry name" value="ApbE"/>
    <property type="match status" value="1"/>
</dbReference>
<dbReference type="SUPFAM" id="SSF143631">
    <property type="entry name" value="ApbE-like"/>
    <property type="match status" value="1"/>
</dbReference>
<dbReference type="InterPro" id="IPR003374">
    <property type="entry name" value="ApbE-like_sf"/>
</dbReference>
<dbReference type="Gene3D" id="3.10.520.10">
    <property type="entry name" value="ApbE-like domains"/>
    <property type="match status" value="1"/>
</dbReference>